<feature type="domain" description="Leucine-binding protein" evidence="5">
    <location>
        <begin position="43"/>
        <end position="382"/>
    </location>
</feature>
<keyword evidence="4" id="KW-0029">Amino-acid transport</keyword>
<keyword evidence="7" id="KW-1185">Reference proteome</keyword>
<comment type="similarity">
    <text evidence="1">Belongs to the leucine-binding protein family.</text>
</comment>
<dbReference type="RefSeq" id="WP_377615101.1">
    <property type="nucleotide sequence ID" value="NZ_JBHUEJ010000044.1"/>
</dbReference>
<evidence type="ECO:0000256" key="3">
    <source>
        <dbReference type="ARBA" id="ARBA00022729"/>
    </source>
</evidence>
<accession>A0ABW4L1F1</accession>
<reference evidence="7" key="1">
    <citation type="journal article" date="2019" name="Int. J. Syst. Evol. Microbiol.">
        <title>The Global Catalogue of Microorganisms (GCM) 10K type strain sequencing project: providing services to taxonomists for standard genome sequencing and annotation.</title>
        <authorList>
            <consortium name="The Broad Institute Genomics Platform"/>
            <consortium name="The Broad Institute Genome Sequencing Center for Infectious Disease"/>
            <person name="Wu L."/>
            <person name="Ma J."/>
        </authorList>
    </citation>
    <scope>NUCLEOTIDE SEQUENCE [LARGE SCALE GENOMIC DNA]</scope>
    <source>
        <strain evidence="7">LMG 29247</strain>
    </source>
</reference>
<dbReference type="Pfam" id="PF13458">
    <property type="entry name" value="Peripla_BP_6"/>
    <property type="match status" value="1"/>
</dbReference>
<dbReference type="PANTHER" id="PTHR47235:SF1">
    <property type="entry name" value="BLR6548 PROTEIN"/>
    <property type="match status" value="1"/>
</dbReference>
<evidence type="ECO:0000313" key="6">
    <source>
        <dbReference type="EMBL" id="MFD1712465.1"/>
    </source>
</evidence>
<sequence>MPARYSTIPFRQDARRPGRRTFVLGSMALIASPLAVRAQSSEPIRIGQSTALSGALGDLGRATRDGAQAAFEAVNAAGGIHGRRVEPVVMDDGYDAGKAVANIDTLLADRSIFLLSTCFGTPAIEAMLPKVLSSGIPFFAPYTGATSARAKARNVINVRASYPEEAEQVVRHLSTIGLKRVAIAWQNNAFGKEVEGGAARAIQKHGLTQVASVSVEGDSSNVAEAVAKLVAAEPQAVVLGLAGKPALDTVKGLRAQRRGLSLYGLSVLGAATTLKAMGADGVGVTISQVVPSPVSQSVPLSRDFQRDWKAARIAEEPSYVAMEGYLNARLLAEMLRRAGPAATRQTFLDTVWGTRQLDLGGFPVGFSEPGRSASTLVELTMIGRDGRFLR</sequence>
<evidence type="ECO:0000259" key="5">
    <source>
        <dbReference type="Pfam" id="PF13458"/>
    </source>
</evidence>
<dbReference type="InterPro" id="IPR000709">
    <property type="entry name" value="Leu_Ile_Val-bd"/>
</dbReference>
<protein>
    <submittedName>
        <fullName evidence="6">ABC transporter substrate-binding protein</fullName>
    </submittedName>
</protein>
<dbReference type="PRINTS" id="PR00337">
    <property type="entry name" value="LEUILEVALBP"/>
</dbReference>
<evidence type="ECO:0000313" key="7">
    <source>
        <dbReference type="Proteomes" id="UP001597304"/>
    </source>
</evidence>
<organism evidence="6 7">
    <name type="scientific">Ottowia flava</name>
    <dbReference type="NCBI Taxonomy" id="2675430"/>
    <lineage>
        <taxon>Bacteria</taxon>
        <taxon>Pseudomonadati</taxon>
        <taxon>Pseudomonadota</taxon>
        <taxon>Betaproteobacteria</taxon>
        <taxon>Burkholderiales</taxon>
        <taxon>Comamonadaceae</taxon>
        <taxon>Ottowia</taxon>
    </lineage>
</organism>
<dbReference type="InterPro" id="IPR028082">
    <property type="entry name" value="Peripla_BP_I"/>
</dbReference>
<keyword evidence="2" id="KW-0813">Transport</keyword>
<keyword evidence="3" id="KW-0732">Signal</keyword>
<proteinExistence type="inferred from homology"/>
<dbReference type="PANTHER" id="PTHR47235">
    <property type="entry name" value="BLR6548 PROTEIN"/>
    <property type="match status" value="1"/>
</dbReference>
<name>A0ABW4L1F1_9BURK</name>
<dbReference type="EMBL" id="JBHUEJ010000044">
    <property type="protein sequence ID" value="MFD1712465.1"/>
    <property type="molecule type" value="Genomic_DNA"/>
</dbReference>
<dbReference type="SUPFAM" id="SSF53822">
    <property type="entry name" value="Periplasmic binding protein-like I"/>
    <property type="match status" value="1"/>
</dbReference>
<gene>
    <name evidence="6" type="ORF">ACFSF0_17845</name>
</gene>
<comment type="caution">
    <text evidence="6">The sequence shown here is derived from an EMBL/GenBank/DDBJ whole genome shotgun (WGS) entry which is preliminary data.</text>
</comment>
<evidence type="ECO:0000256" key="2">
    <source>
        <dbReference type="ARBA" id="ARBA00022448"/>
    </source>
</evidence>
<dbReference type="Proteomes" id="UP001597304">
    <property type="component" value="Unassembled WGS sequence"/>
</dbReference>
<evidence type="ECO:0000256" key="4">
    <source>
        <dbReference type="ARBA" id="ARBA00022970"/>
    </source>
</evidence>
<evidence type="ECO:0000256" key="1">
    <source>
        <dbReference type="ARBA" id="ARBA00010062"/>
    </source>
</evidence>
<dbReference type="CDD" id="cd06326">
    <property type="entry name" value="PBP1_ABC_ligand_binding-like"/>
    <property type="match status" value="1"/>
</dbReference>
<dbReference type="InterPro" id="IPR028081">
    <property type="entry name" value="Leu-bd"/>
</dbReference>
<dbReference type="Gene3D" id="3.40.50.2300">
    <property type="match status" value="2"/>
</dbReference>